<evidence type="ECO:0000313" key="5">
    <source>
        <dbReference type="EMBL" id="JAC83861.1"/>
    </source>
</evidence>
<dbReference type="InterPro" id="IPR011992">
    <property type="entry name" value="EF-hand-dom_pair"/>
</dbReference>
<dbReference type="EMBL" id="GBEZ01001082">
    <property type="protein sequence ID" value="JAC83861.1"/>
    <property type="molecule type" value="Transcribed_RNA"/>
</dbReference>
<keyword evidence="2" id="KW-0677">Repeat</keyword>
<accession>A0A061SMB3</accession>
<evidence type="ECO:0000256" key="3">
    <source>
        <dbReference type="ARBA" id="ARBA00022837"/>
    </source>
</evidence>
<dbReference type="SMART" id="SM00054">
    <property type="entry name" value="EFh"/>
    <property type="match status" value="3"/>
</dbReference>
<sequence>MFRFGKSSSSASPAQLSSKEIQRIERRFLKLSQDKVHVPITAFQTLPELAGNPFAAKIVQLYDKDKDGFVTLEEFTQALRDFRTLQNPEDKLKLIFLLYDLDKDGYVGESELVETMKDVQQHLSPQQLDQIARSTIAEYDRDGDGKLSFAEFRELAGDT</sequence>
<dbReference type="InterPro" id="IPR018247">
    <property type="entry name" value="EF_Hand_1_Ca_BS"/>
</dbReference>
<feature type="domain" description="EF-hand" evidence="4">
    <location>
        <begin position="87"/>
        <end position="122"/>
    </location>
</feature>
<evidence type="ECO:0000256" key="2">
    <source>
        <dbReference type="ARBA" id="ARBA00022737"/>
    </source>
</evidence>
<dbReference type="SUPFAM" id="SSF47473">
    <property type="entry name" value="EF-hand"/>
    <property type="match status" value="1"/>
</dbReference>
<dbReference type="CDD" id="cd00051">
    <property type="entry name" value="EFh"/>
    <property type="match status" value="2"/>
</dbReference>
<dbReference type="InterPro" id="IPR002048">
    <property type="entry name" value="EF_hand_dom"/>
</dbReference>
<dbReference type="AlphaFoldDB" id="A0A061SMB3"/>
<keyword evidence="3" id="KW-0106">Calcium</keyword>
<evidence type="ECO:0000259" key="4">
    <source>
        <dbReference type="PROSITE" id="PS50222"/>
    </source>
</evidence>
<feature type="domain" description="EF-hand" evidence="4">
    <location>
        <begin position="127"/>
        <end position="159"/>
    </location>
</feature>
<dbReference type="PROSITE" id="PS00018">
    <property type="entry name" value="EF_HAND_1"/>
    <property type="match status" value="3"/>
</dbReference>
<dbReference type="PROSITE" id="PS50222">
    <property type="entry name" value="EF_HAND_2"/>
    <property type="match status" value="3"/>
</dbReference>
<protein>
    <submittedName>
        <fullName evidence="5">Protein phosphatase 3, regulatory subunit</fullName>
    </submittedName>
</protein>
<reference evidence="5" key="1">
    <citation type="submission" date="2014-05" db="EMBL/GenBank/DDBJ databases">
        <title>The transcriptome of the halophilic microalga Tetraselmis sp. GSL018 isolated from the Great Salt Lake, Utah.</title>
        <authorList>
            <person name="Jinkerson R.E."/>
            <person name="D'Adamo S."/>
            <person name="Posewitz M.C."/>
        </authorList>
    </citation>
    <scope>NUCLEOTIDE SEQUENCE</scope>
    <source>
        <strain evidence="5">GSL018</strain>
    </source>
</reference>
<organism evidence="5">
    <name type="scientific">Tetraselmis sp. GSL018</name>
    <dbReference type="NCBI Taxonomy" id="582737"/>
    <lineage>
        <taxon>Eukaryota</taxon>
        <taxon>Viridiplantae</taxon>
        <taxon>Chlorophyta</taxon>
        <taxon>core chlorophytes</taxon>
        <taxon>Chlorodendrophyceae</taxon>
        <taxon>Chlorodendrales</taxon>
        <taxon>Chlorodendraceae</taxon>
        <taxon>Tetraselmis</taxon>
    </lineage>
</organism>
<dbReference type="PANTHER" id="PTHR45942">
    <property type="entry name" value="PROTEIN PHOSPATASE 3 REGULATORY SUBUNIT B ALPHA ISOFORM TYPE 1"/>
    <property type="match status" value="1"/>
</dbReference>
<dbReference type="Pfam" id="PF00036">
    <property type="entry name" value="EF-hand_1"/>
    <property type="match status" value="1"/>
</dbReference>
<name>A0A061SMB3_9CHLO</name>
<evidence type="ECO:0000256" key="1">
    <source>
        <dbReference type="ARBA" id="ARBA00022723"/>
    </source>
</evidence>
<dbReference type="Pfam" id="PF13499">
    <property type="entry name" value="EF-hand_7"/>
    <property type="match status" value="1"/>
</dbReference>
<feature type="domain" description="EF-hand" evidence="4">
    <location>
        <begin position="50"/>
        <end position="85"/>
    </location>
</feature>
<keyword evidence="1" id="KW-0479">Metal-binding</keyword>
<gene>
    <name evidence="5" type="primary">CNB</name>
    <name evidence="5" type="ORF">TSPGSL018_2341</name>
</gene>
<dbReference type="Gene3D" id="1.10.238.10">
    <property type="entry name" value="EF-hand"/>
    <property type="match status" value="1"/>
</dbReference>
<proteinExistence type="predicted"/>
<dbReference type="GO" id="GO:0005509">
    <property type="term" value="F:calcium ion binding"/>
    <property type="evidence" value="ECO:0007669"/>
    <property type="project" value="InterPro"/>
</dbReference>